<comment type="similarity">
    <text evidence="8">Belongs to the binding-protein-dependent transport system permease family.</text>
</comment>
<dbReference type="Gene3D" id="1.10.3720.10">
    <property type="entry name" value="MetI-like"/>
    <property type="match status" value="2"/>
</dbReference>
<comment type="subcellular location">
    <subcellularLocation>
        <location evidence="1">Cell inner membrane</location>
        <topology evidence="1">Multi-pass membrane protein</topology>
    </subcellularLocation>
    <subcellularLocation>
        <location evidence="8">Cell membrane</location>
        <topology evidence="8">Multi-pass membrane protein</topology>
    </subcellularLocation>
</comment>
<evidence type="ECO:0000313" key="11">
    <source>
        <dbReference type="EMBL" id="GAA4287545.1"/>
    </source>
</evidence>
<evidence type="ECO:0000256" key="5">
    <source>
        <dbReference type="ARBA" id="ARBA00022692"/>
    </source>
</evidence>
<dbReference type="Pfam" id="PF00528">
    <property type="entry name" value="BPD_transp_1"/>
    <property type="match status" value="2"/>
</dbReference>
<evidence type="ECO:0000256" key="1">
    <source>
        <dbReference type="ARBA" id="ARBA00004429"/>
    </source>
</evidence>
<evidence type="ECO:0000313" key="12">
    <source>
        <dbReference type="Proteomes" id="UP001499841"/>
    </source>
</evidence>
<evidence type="ECO:0000259" key="10">
    <source>
        <dbReference type="PROSITE" id="PS50928"/>
    </source>
</evidence>
<keyword evidence="12" id="KW-1185">Reference proteome</keyword>
<reference evidence="12" key="1">
    <citation type="journal article" date="2019" name="Int. J. Syst. Evol. Microbiol.">
        <title>The Global Catalogue of Microorganisms (GCM) 10K type strain sequencing project: providing services to taxonomists for standard genome sequencing and annotation.</title>
        <authorList>
            <consortium name="The Broad Institute Genomics Platform"/>
            <consortium name="The Broad Institute Genome Sequencing Center for Infectious Disease"/>
            <person name="Wu L."/>
            <person name="Ma J."/>
        </authorList>
    </citation>
    <scope>NUCLEOTIDE SEQUENCE [LARGE SCALE GENOMIC DNA]</scope>
    <source>
        <strain evidence="12">JCM 17459</strain>
    </source>
</reference>
<dbReference type="SUPFAM" id="SSF161098">
    <property type="entry name" value="MetI-like"/>
    <property type="match status" value="2"/>
</dbReference>
<evidence type="ECO:0000256" key="8">
    <source>
        <dbReference type="RuleBase" id="RU363032"/>
    </source>
</evidence>
<feature type="transmembrane region" description="Helical" evidence="8">
    <location>
        <begin position="108"/>
        <end position="128"/>
    </location>
</feature>
<evidence type="ECO:0000256" key="4">
    <source>
        <dbReference type="ARBA" id="ARBA00022519"/>
    </source>
</evidence>
<keyword evidence="7 8" id="KW-0472">Membrane</keyword>
<feature type="transmembrane region" description="Helical" evidence="8">
    <location>
        <begin position="27"/>
        <end position="49"/>
    </location>
</feature>
<feature type="transmembrane region" description="Helical" evidence="8">
    <location>
        <begin position="399"/>
        <end position="420"/>
    </location>
</feature>
<feature type="transmembrane region" description="Helical" evidence="8">
    <location>
        <begin position="69"/>
        <end position="96"/>
    </location>
</feature>
<evidence type="ECO:0000256" key="3">
    <source>
        <dbReference type="ARBA" id="ARBA00022475"/>
    </source>
</evidence>
<comment type="caution">
    <text evidence="11">The sequence shown here is derived from an EMBL/GenBank/DDBJ whole genome shotgun (WGS) entry which is preliminary data.</text>
</comment>
<keyword evidence="5 8" id="KW-0812">Transmembrane</keyword>
<dbReference type="InterPro" id="IPR035906">
    <property type="entry name" value="MetI-like_sf"/>
</dbReference>
<feature type="domain" description="ABC transmembrane type-1" evidence="10">
    <location>
        <begin position="327"/>
        <end position="517"/>
    </location>
</feature>
<feature type="transmembrane region" description="Helical" evidence="8">
    <location>
        <begin position="331"/>
        <end position="353"/>
    </location>
</feature>
<keyword evidence="2 8" id="KW-0813">Transport</keyword>
<dbReference type="PROSITE" id="PS50928">
    <property type="entry name" value="ABC_TM1"/>
    <property type="match status" value="2"/>
</dbReference>
<evidence type="ECO:0000256" key="7">
    <source>
        <dbReference type="ARBA" id="ARBA00023136"/>
    </source>
</evidence>
<sequence length="547" mass="57162">MTSIPPAHRDAPGGRRRPRWTAGRPPAVLLVPAMVAAAVALLPIAYLVVRTAEAGAAGVMETLWRERTLWLVLRSLGLAAAVTGSCLVIGVALAWLTTRTDLPGRGTWAVVAALPLAVPSYVAAYAWISVVPALAGFWGTWLVLTACTYPYVFLPVAATLRRVDPALEEVSRSLGRSALRTYLTVTARQVRPAAAAGALLVALYTLSDFGTPSLLRYDVFTRVIHTSYRASFDRTPAAVLSVVLVVITVAITVAESRTRGRAEASRVGSGAARTPPTAQLGRARPLALAGTAAVAAVSLGFPAVVLAYWMVRGSSAGLEWDRLAPAGAATLWVALLGALAATALAVPVGVLAARHASRGGRLIEHATYAGHALPGIVVGLALVFFGVRWAEPIYQRTPLLVLAYAVLFMPAAIGSVRAAVAQSPPRLEEIARSLGQRPADVLRRVTLPLAGPGIAAGFALVMLTVMKELPATLLLRPTGMDTLATRLWTETGVGAYAAAAPYAVALVLLAAVPTFLLSRVQSRMVAPRGTGGILEEGHVVEETGGET</sequence>
<feature type="transmembrane region" description="Helical" evidence="8">
    <location>
        <begin position="286"/>
        <end position="311"/>
    </location>
</feature>
<keyword evidence="3" id="KW-1003">Cell membrane</keyword>
<evidence type="ECO:0000256" key="6">
    <source>
        <dbReference type="ARBA" id="ARBA00022989"/>
    </source>
</evidence>
<protein>
    <submittedName>
        <fullName evidence="11">Iron ABC transporter permease</fullName>
    </submittedName>
</protein>
<name>A0ABP8EUD2_9MICO</name>
<dbReference type="PANTHER" id="PTHR43357:SF3">
    <property type="entry name" value="FE(3+)-TRANSPORT SYSTEM PERMEASE PROTEIN FBPB 2"/>
    <property type="match status" value="1"/>
</dbReference>
<feature type="transmembrane region" description="Helical" evidence="8">
    <location>
        <begin position="235"/>
        <end position="254"/>
    </location>
</feature>
<keyword evidence="4" id="KW-0997">Cell inner membrane</keyword>
<dbReference type="Proteomes" id="UP001499841">
    <property type="component" value="Unassembled WGS sequence"/>
</dbReference>
<gene>
    <name evidence="11" type="ORF">GCM10022262_19040</name>
</gene>
<feature type="domain" description="ABC transmembrane type-1" evidence="10">
    <location>
        <begin position="72"/>
        <end position="255"/>
    </location>
</feature>
<feature type="transmembrane region" description="Helical" evidence="8">
    <location>
        <begin position="365"/>
        <end position="387"/>
    </location>
</feature>
<evidence type="ECO:0000256" key="9">
    <source>
        <dbReference type="SAM" id="MobiDB-lite"/>
    </source>
</evidence>
<feature type="region of interest" description="Disordered" evidence="9">
    <location>
        <begin position="1"/>
        <end position="20"/>
    </location>
</feature>
<feature type="transmembrane region" description="Helical" evidence="8">
    <location>
        <begin position="493"/>
        <end position="518"/>
    </location>
</feature>
<dbReference type="InterPro" id="IPR000515">
    <property type="entry name" value="MetI-like"/>
</dbReference>
<proteinExistence type="inferred from homology"/>
<dbReference type="CDD" id="cd06261">
    <property type="entry name" value="TM_PBP2"/>
    <property type="match status" value="2"/>
</dbReference>
<dbReference type="EMBL" id="BAABBA010000008">
    <property type="protein sequence ID" value="GAA4287545.1"/>
    <property type="molecule type" value="Genomic_DNA"/>
</dbReference>
<keyword evidence="6 8" id="KW-1133">Transmembrane helix</keyword>
<dbReference type="RefSeq" id="WP_345040339.1">
    <property type="nucleotide sequence ID" value="NZ_BAABBA010000008.1"/>
</dbReference>
<dbReference type="PANTHER" id="PTHR43357">
    <property type="entry name" value="INNER MEMBRANE ABC TRANSPORTER PERMEASE PROTEIN YDCV"/>
    <property type="match status" value="1"/>
</dbReference>
<accession>A0ABP8EUD2</accession>
<feature type="transmembrane region" description="Helical" evidence="8">
    <location>
        <begin position="134"/>
        <end position="154"/>
    </location>
</feature>
<feature type="transmembrane region" description="Helical" evidence="8">
    <location>
        <begin position="441"/>
        <end position="466"/>
    </location>
</feature>
<organism evidence="11 12">
    <name type="scientific">Georgenia daeguensis</name>
    <dbReference type="NCBI Taxonomy" id="908355"/>
    <lineage>
        <taxon>Bacteria</taxon>
        <taxon>Bacillati</taxon>
        <taxon>Actinomycetota</taxon>
        <taxon>Actinomycetes</taxon>
        <taxon>Micrococcales</taxon>
        <taxon>Bogoriellaceae</taxon>
        <taxon>Georgenia</taxon>
    </lineage>
</organism>
<evidence type="ECO:0000256" key="2">
    <source>
        <dbReference type="ARBA" id="ARBA00022448"/>
    </source>
</evidence>